<evidence type="ECO:0000313" key="2">
    <source>
        <dbReference type="EMBL" id="TRW92667.1"/>
    </source>
</evidence>
<proteinExistence type="predicted"/>
<sequence>MLNYKEFSLVITGGAIGGLVSVSEAWTEPSVFPISLAKIFTLIVIPSIKGGLAAGIGVYVLTSLDQNNLAKAFFFSVTCGLTFPSVLSNGQTIAQNVTSKAAQLTIAEKASAINESASNTSDSNKLDVSQLKAASIDILTAANKAPEDEKGNVNSALQQAITELSKKAKAGDESAIHAITDIGSLSASKNIPGPTETAIREFKELQSTPSLSNELRTKVDSAASSLSMQIEVTH</sequence>
<keyword evidence="1" id="KW-0472">Membrane</keyword>
<dbReference type="RefSeq" id="WP_127028457.1">
    <property type="nucleotide sequence ID" value="NZ_RYFG02000107.1"/>
</dbReference>
<reference evidence="2 3" key="1">
    <citation type="journal article" date="2019" name="Antonie Van Leeuwenhoek">
        <title>Description of 'Ca. Methylobacter oryzae' KRF1, a novel species from the environmentally important Methylobacter clade 2.</title>
        <authorList>
            <person name="Khatri K."/>
            <person name="Mohite J.A."/>
            <person name="Pandit P.S."/>
            <person name="Bahulikar R."/>
            <person name="Rahalkar M.C."/>
        </authorList>
    </citation>
    <scope>NUCLEOTIDE SEQUENCE [LARGE SCALE GENOMIC DNA]</scope>
    <source>
        <strain evidence="2 3">KRF1</strain>
    </source>
</reference>
<gene>
    <name evidence="2" type="ORF">EKO24_014655</name>
</gene>
<dbReference type="EMBL" id="RYFG02000107">
    <property type="protein sequence ID" value="TRW92667.1"/>
    <property type="molecule type" value="Genomic_DNA"/>
</dbReference>
<keyword evidence="1" id="KW-1133">Transmembrane helix</keyword>
<comment type="caution">
    <text evidence="2">The sequence shown here is derived from an EMBL/GenBank/DDBJ whole genome shotgun (WGS) entry which is preliminary data.</text>
</comment>
<protein>
    <submittedName>
        <fullName evidence="2">Uncharacterized protein</fullName>
    </submittedName>
</protein>
<accession>A0ABY3C7Z5</accession>
<organism evidence="2 3">
    <name type="scientific">Candidatus Methylobacter oryzae</name>
    <dbReference type="NCBI Taxonomy" id="2497749"/>
    <lineage>
        <taxon>Bacteria</taxon>
        <taxon>Pseudomonadati</taxon>
        <taxon>Pseudomonadota</taxon>
        <taxon>Gammaproteobacteria</taxon>
        <taxon>Methylococcales</taxon>
        <taxon>Methylococcaceae</taxon>
        <taxon>Methylobacter</taxon>
    </lineage>
</organism>
<name>A0ABY3C7Z5_9GAMM</name>
<keyword evidence="3" id="KW-1185">Reference proteome</keyword>
<evidence type="ECO:0000313" key="3">
    <source>
        <dbReference type="Proteomes" id="UP000733744"/>
    </source>
</evidence>
<feature type="transmembrane region" description="Helical" evidence="1">
    <location>
        <begin position="7"/>
        <end position="27"/>
    </location>
</feature>
<dbReference type="Proteomes" id="UP000733744">
    <property type="component" value="Unassembled WGS sequence"/>
</dbReference>
<evidence type="ECO:0000256" key="1">
    <source>
        <dbReference type="SAM" id="Phobius"/>
    </source>
</evidence>
<feature type="transmembrane region" description="Helical" evidence="1">
    <location>
        <begin position="39"/>
        <end position="62"/>
    </location>
</feature>
<keyword evidence="1" id="KW-0812">Transmembrane</keyword>